<reference evidence="1" key="1">
    <citation type="submission" date="2017-02" db="EMBL/GenBank/DDBJ databases">
        <title>Delving into the versatile metabolic prowess of the omnipresent phylum Bacteroidetes.</title>
        <authorList>
            <person name="Nobu M.K."/>
            <person name="Mei R."/>
            <person name="Narihiro T."/>
            <person name="Kuroda K."/>
            <person name="Liu W.-T."/>
        </authorList>
    </citation>
    <scope>NUCLEOTIDE SEQUENCE</scope>
    <source>
        <strain evidence="1">ADurb.Bin280</strain>
    </source>
</reference>
<evidence type="ECO:0000313" key="1">
    <source>
        <dbReference type="EMBL" id="OQA52312.1"/>
    </source>
</evidence>
<gene>
    <name evidence="1" type="ORF">BWY43_00556</name>
</gene>
<accession>A0A1V5SE66</accession>
<dbReference type="EMBL" id="MWBO01000036">
    <property type="protein sequence ID" value="OQA52312.1"/>
    <property type="molecule type" value="Genomic_DNA"/>
</dbReference>
<proteinExistence type="predicted"/>
<comment type="caution">
    <text evidence="1">The sequence shown here is derived from an EMBL/GenBank/DDBJ whole genome shotgun (WGS) entry which is preliminary data.</text>
</comment>
<name>A0A1V5SE66_9BACT</name>
<sequence length="158" mass="17320">MSRDIPSACRVCLTNSRLRGTRQWDIAIWPTAKYVATTMTSHSPIALAVSSLGPSYFFPTSLARKSRKNMTMIATTTINATTTSVRTAQLIVCVTSPIAPSANTKELIIQITQKATNAATQPLLTAIPPDHLVDGRFKRTTNVFLYQKNNHLSIINAM</sequence>
<organism evidence="1">
    <name type="scientific">candidate division WS2 bacterium ADurb.Bin280</name>
    <dbReference type="NCBI Taxonomy" id="1852829"/>
    <lineage>
        <taxon>Bacteria</taxon>
        <taxon>candidate division WS2</taxon>
    </lineage>
</organism>
<dbReference type="AlphaFoldDB" id="A0A1V5SE66"/>
<protein>
    <submittedName>
        <fullName evidence="1">Uncharacterized protein</fullName>
    </submittedName>
</protein>
<dbReference type="Proteomes" id="UP000485367">
    <property type="component" value="Unassembled WGS sequence"/>
</dbReference>